<gene>
    <name evidence="1" type="ORF">PACLA_8A014245</name>
</gene>
<dbReference type="OrthoDB" id="5988675at2759"/>
<dbReference type="InterPro" id="IPR036875">
    <property type="entry name" value="Znf_CCHC_sf"/>
</dbReference>
<evidence type="ECO:0000313" key="2">
    <source>
        <dbReference type="Proteomes" id="UP001152795"/>
    </source>
</evidence>
<sequence>MIKRSGIVFSDLSNTLSCKRVKTKLFGDRCSGIESGDRYQNPDGVKTLAARLRASDKAVEKVQTEDETVELETDRGVFEPSKTRTTKTVEDPGNFSSDHDYGNKGKIPSGPTSYERTREPLGSLSFDERWRLLQFERDMALERDELEMRREERKRRAEREDKAWEVELEREKYQIYVAKQRVPKPIKVREMRENEDIDDYFRIFEMTAKAQLISQDEWLGSLIPRLSEKAKSIYLEIVGPDAQDYNKSKAIILRAYQLNVDHYRYRFRHSEKKAGEDFGQWAHRTRRYLNRWMTVAEAIDNREKILEQIVIERLLDGVGPELQVWLKERKPNTAEELANLANDYVQSRKGPLIDGKYVSAKRNDNKPRNDDFCKMRDKVYENNKGNPDKPDFGKFRDKLDKSKVKCFNCQEKGHYAHECRKKNKQNAALLGMTKGYNTLGSYIVGNLNGNKVQMIIDSGCSRTLVHENLVSKNSLLVKILQLSLQMQAVDLNIEPTVVYSDKNKSALVVTRRQAAIVKAQTRLDKLTDKQNELAIKTLSPKEPAKDELFETIELNNLFGEDNNVITEPDPEKVCVKESVANIDSSENGCQLETNILDRSHSQLINDQKKDVTLHNLTILNVPLEDTDGYFYVNVLLCIENLQNTRMMDCPLLTGLWPQKHIGQKY</sequence>
<dbReference type="GO" id="GO:0003676">
    <property type="term" value="F:nucleic acid binding"/>
    <property type="evidence" value="ECO:0007669"/>
    <property type="project" value="InterPro"/>
</dbReference>
<name>A0A6S7K4A1_PARCT</name>
<comment type="caution">
    <text evidence="1">The sequence shown here is derived from an EMBL/GenBank/DDBJ whole genome shotgun (WGS) entry which is preliminary data.</text>
</comment>
<dbReference type="Gene3D" id="4.10.60.10">
    <property type="entry name" value="Zinc finger, CCHC-type"/>
    <property type="match status" value="1"/>
</dbReference>
<organism evidence="1 2">
    <name type="scientific">Paramuricea clavata</name>
    <name type="common">Red gorgonian</name>
    <name type="synonym">Violescent sea-whip</name>
    <dbReference type="NCBI Taxonomy" id="317549"/>
    <lineage>
        <taxon>Eukaryota</taxon>
        <taxon>Metazoa</taxon>
        <taxon>Cnidaria</taxon>
        <taxon>Anthozoa</taxon>
        <taxon>Octocorallia</taxon>
        <taxon>Malacalcyonacea</taxon>
        <taxon>Plexauridae</taxon>
        <taxon>Paramuricea</taxon>
    </lineage>
</organism>
<dbReference type="Gene3D" id="1.10.4020.10">
    <property type="entry name" value="DNA breaking-rejoining enzymes"/>
    <property type="match status" value="1"/>
</dbReference>
<reference evidence="1" key="1">
    <citation type="submission" date="2020-04" db="EMBL/GenBank/DDBJ databases">
        <authorList>
            <person name="Alioto T."/>
            <person name="Alioto T."/>
            <person name="Gomez Garrido J."/>
        </authorList>
    </citation>
    <scope>NUCLEOTIDE SEQUENCE</scope>
    <source>
        <strain evidence="1">A484AB</strain>
    </source>
</reference>
<dbReference type="PANTHER" id="PTHR46888">
    <property type="entry name" value="ZINC KNUCKLE DOMAINCONTAINING PROTEIN-RELATED"/>
    <property type="match status" value="1"/>
</dbReference>
<proteinExistence type="predicted"/>
<dbReference type="PROSITE" id="PS50804">
    <property type="entry name" value="SCAN_BOX"/>
    <property type="match status" value="1"/>
</dbReference>
<dbReference type="InterPro" id="IPR001878">
    <property type="entry name" value="Znf_CCHC"/>
</dbReference>
<dbReference type="Pfam" id="PF00098">
    <property type="entry name" value="zf-CCHC"/>
    <property type="match status" value="1"/>
</dbReference>
<evidence type="ECO:0000313" key="1">
    <source>
        <dbReference type="EMBL" id="CAB4036610.1"/>
    </source>
</evidence>
<dbReference type="InterPro" id="IPR003309">
    <property type="entry name" value="SCAN_dom"/>
</dbReference>
<dbReference type="Proteomes" id="UP001152795">
    <property type="component" value="Unassembled WGS sequence"/>
</dbReference>
<keyword evidence="2" id="KW-1185">Reference proteome</keyword>
<dbReference type="EMBL" id="CACRXK020022226">
    <property type="protein sequence ID" value="CAB4036610.1"/>
    <property type="molecule type" value="Genomic_DNA"/>
</dbReference>
<dbReference type="SUPFAM" id="SSF57756">
    <property type="entry name" value="Retrovirus zinc finger-like domains"/>
    <property type="match status" value="1"/>
</dbReference>
<protein>
    <submittedName>
        <fullName evidence="1">Retrovirus-related Pol poly from transposon</fullName>
    </submittedName>
</protein>
<dbReference type="Pfam" id="PF02023">
    <property type="entry name" value="SCAN"/>
    <property type="match status" value="1"/>
</dbReference>
<dbReference type="GO" id="GO:0008270">
    <property type="term" value="F:zinc ion binding"/>
    <property type="evidence" value="ECO:0007669"/>
    <property type="project" value="InterPro"/>
</dbReference>
<dbReference type="PROSITE" id="PS50158">
    <property type="entry name" value="ZF_CCHC"/>
    <property type="match status" value="1"/>
</dbReference>
<dbReference type="InterPro" id="IPR038269">
    <property type="entry name" value="SCAN_sf"/>
</dbReference>
<dbReference type="SMART" id="SM00343">
    <property type="entry name" value="ZnF_C2HC"/>
    <property type="match status" value="1"/>
</dbReference>
<dbReference type="PANTHER" id="PTHR46888:SF1">
    <property type="entry name" value="RIBONUCLEASE H"/>
    <property type="match status" value="1"/>
</dbReference>
<dbReference type="AlphaFoldDB" id="A0A6S7K4A1"/>
<dbReference type="SUPFAM" id="SSF47353">
    <property type="entry name" value="Retrovirus capsid dimerization domain-like"/>
    <property type="match status" value="1"/>
</dbReference>
<accession>A0A6S7K4A1</accession>